<dbReference type="Proteomes" id="UP000001449">
    <property type="component" value="Chromosome 12"/>
</dbReference>
<evidence type="ECO:0000256" key="1">
    <source>
        <dbReference type="SAM" id="SignalP"/>
    </source>
</evidence>
<dbReference type="GeneID" id="7445835"/>
<name>B8CAE2_THAPS</name>
<feature type="chain" id="PRO_5002869665" evidence="1">
    <location>
        <begin position="19"/>
        <end position="313"/>
    </location>
</feature>
<dbReference type="InParanoid" id="B8CAE2"/>
<dbReference type="AlphaFoldDB" id="B8CAE2"/>
<dbReference type="KEGG" id="tps:THAPSDRAFT_9110"/>
<reference evidence="2 3" key="1">
    <citation type="journal article" date="2004" name="Science">
        <title>The genome of the diatom Thalassiosira pseudonana: ecology, evolution, and metabolism.</title>
        <authorList>
            <person name="Armbrust E.V."/>
            <person name="Berges J.A."/>
            <person name="Bowler C."/>
            <person name="Green B.R."/>
            <person name="Martinez D."/>
            <person name="Putnam N.H."/>
            <person name="Zhou S."/>
            <person name="Allen A.E."/>
            <person name="Apt K.E."/>
            <person name="Bechner M."/>
            <person name="Brzezinski M.A."/>
            <person name="Chaal B.K."/>
            <person name="Chiovitti A."/>
            <person name="Davis A.K."/>
            <person name="Demarest M.S."/>
            <person name="Detter J.C."/>
            <person name="Glavina T."/>
            <person name="Goodstein D."/>
            <person name="Hadi M.Z."/>
            <person name="Hellsten U."/>
            <person name="Hildebrand M."/>
            <person name="Jenkins B.D."/>
            <person name="Jurka J."/>
            <person name="Kapitonov V.V."/>
            <person name="Kroger N."/>
            <person name="Lau W.W."/>
            <person name="Lane T.W."/>
            <person name="Larimer F.W."/>
            <person name="Lippmeier J.C."/>
            <person name="Lucas S."/>
            <person name="Medina M."/>
            <person name="Montsant A."/>
            <person name="Obornik M."/>
            <person name="Parker M.S."/>
            <person name="Palenik B."/>
            <person name="Pazour G.J."/>
            <person name="Richardson P.M."/>
            <person name="Rynearson T.A."/>
            <person name="Saito M.A."/>
            <person name="Schwartz D.C."/>
            <person name="Thamatrakoln K."/>
            <person name="Valentin K."/>
            <person name="Vardi A."/>
            <person name="Wilkerson F.P."/>
            <person name="Rokhsar D.S."/>
        </authorList>
    </citation>
    <scope>NUCLEOTIDE SEQUENCE [LARGE SCALE GENOMIC DNA]</scope>
    <source>
        <strain evidence="2 3">CCMP1335</strain>
    </source>
</reference>
<dbReference type="RefSeq" id="XP_002293031.1">
    <property type="nucleotide sequence ID" value="XM_002292995.1"/>
</dbReference>
<keyword evidence="1" id="KW-0732">Signal</keyword>
<dbReference type="PaxDb" id="35128-Thaps9110"/>
<dbReference type="eggNOG" id="ENOG502SUFH">
    <property type="taxonomic scope" value="Eukaryota"/>
</dbReference>
<reference evidence="2 3" key="2">
    <citation type="journal article" date="2008" name="Nature">
        <title>The Phaeodactylum genome reveals the evolutionary history of diatom genomes.</title>
        <authorList>
            <person name="Bowler C."/>
            <person name="Allen A.E."/>
            <person name="Badger J.H."/>
            <person name="Grimwood J."/>
            <person name="Jabbari K."/>
            <person name="Kuo A."/>
            <person name="Maheswari U."/>
            <person name="Martens C."/>
            <person name="Maumus F."/>
            <person name="Otillar R.P."/>
            <person name="Rayko E."/>
            <person name="Salamov A."/>
            <person name="Vandepoele K."/>
            <person name="Beszteri B."/>
            <person name="Gruber A."/>
            <person name="Heijde M."/>
            <person name="Katinka M."/>
            <person name="Mock T."/>
            <person name="Valentin K."/>
            <person name="Verret F."/>
            <person name="Berges J.A."/>
            <person name="Brownlee C."/>
            <person name="Cadoret J.P."/>
            <person name="Chiovitti A."/>
            <person name="Choi C.J."/>
            <person name="Coesel S."/>
            <person name="De Martino A."/>
            <person name="Detter J.C."/>
            <person name="Durkin C."/>
            <person name="Falciatore A."/>
            <person name="Fournet J."/>
            <person name="Haruta M."/>
            <person name="Huysman M.J."/>
            <person name="Jenkins B.D."/>
            <person name="Jiroutova K."/>
            <person name="Jorgensen R.E."/>
            <person name="Joubert Y."/>
            <person name="Kaplan A."/>
            <person name="Kroger N."/>
            <person name="Kroth P.G."/>
            <person name="La Roche J."/>
            <person name="Lindquist E."/>
            <person name="Lommer M."/>
            <person name="Martin-Jezequel V."/>
            <person name="Lopez P.J."/>
            <person name="Lucas S."/>
            <person name="Mangogna M."/>
            <person name="McGinnis K."/>
            <person name="Medlin L.K."/>
            <person name="Montsant A."/>
            <person name="Oudot-Le Secq M.P."/>
            <person name="Napoli C."/>
            <person name="Obornik M."/>
            <person name="Parker M.S."/>
            <person name="Petit J.L."/>
            <person name="Porcel B.M."/>
            <person name="Poulsen N."/>
            <person name="Robison M."/>
            <person name="Rychlewski L."/>
            <person name="Rynearson T.A."/>
            <person name="Schmutz J."/>
            <person name="Shapiro H."/>
            <person name="Siaut M."/>
            <person name="Stanley M."/>
            <person name="Sussman M.R."/>
            <person name="Taylor A.R."/>
            <person name="Vardi A."/>
            <person name="von Dassow P."/>
            <person name="Vyverman W."/>
            <person name="Willis A."/>
            <person name="Wyrwicz L.S."/>
            <person name="Rokhsar D.S."/>
            <person name="Weissenbach J."/>
            <person name="Armbrust E.V."/>
            <person name="Green B.R."/>
            <person name="Van de Peer Y."/>
            <person name="Grigoriev I.V."/>
        </authorList>
    </citation>
    <scope>NUCLEOTIDE SEQUENCE [LARGE SCALE GENOMIC DNA]</scope>
    <source>
        <strain evidence="2 3">CCMP1335</strain>
    </source>
</reference>
<proteinExistence type="predicted"/>
<accession>B8CAE2</accession>
<gene>
    <name evidence="2" type="ORF">THAPSDRAFT_9110</name>
</gene>
<protein>
    <submittedName>
        <fullName evidence="2">Uncharacterized protein</fullName>
    </submittedName>
</protein>
<sequence>MKNTPILLTSIFIGVVRAFSPAVTSSACLSAVCSIGNTKLPSYSSLHAAADNNNGDDGLTTRRALFQCLAVVGVGVVLGGGPNAYAREMTDITSGELPELPPEAQRSYLQYRFGLQLAADFYLFDLQTMVADTDEYGSVADLVASKGARGGQGQPSRIEREFVNPMRIIGLSMPPEYADEIRDSQFAFERAMGKLTKATAGIRRDLPVEIDKSAVPDAKAAWEEGRLALNSFFVTLNTVTGLKDELKVIPPSGSNQFQEYGRSIRRYNDFIKKTKLCQNRGGPALSQAWGQLMVSGYLQDSCGVEPLEGYFFQ</sequence>
<dbReference type="HOGENOM" id="CLU_889930_0_0_1"/>
<keyword evidence="3" id="KW-1185">Reference proteome</keyword>
<evidence type="ECO:0000313" key="2">
    <source>
        <dbReference type="EMBL" id="EED89492.1"/>
    </source>
</evidence>
<feature type="signal peptide" evidence="1">
    <location>
        <begin position="1"/>
        <end position="18"/>
    </location>
</feature>
<dbReference type="PROSITE" id="PS51257">
    <property type="entry name" value="PROKAR_LIPOPROTEIN"/>
    <property type="match status" value="1"/>
</dbReference>
<dbReference type="OMA" id="GYLQDSC"/>
<evidence type="ECO:0000313" key="3">
    <source>
        <dbReference type="Proteomes" id="UP000001449"/>
    </source>
</evidence>
<dbReference type="EMBL" id="CM000647">
    <property type="protein sequence ID" value="EED89492.1"/>
    <property type="molecule type" value="Genomic_DNA"/>
</dbReference>
<organism evidence="2 3">
    <name type="scientific">Thalassiosira pseudonana</name>
    <name type="common">Marine diatom</name>
    <name type="synonym">Cyclotella nana</name>
    <dbReference type="NCBI Taxonomy" id="35128"/>
    <lineage>
        <taxon>Eukaryota</taxon>
        <taxon>Sar</taxon>
        <taxon>Stramenopiles</taxon>
        <taxon>Ochrophyta</taxon>
        <taxon>Bacillariophyta</taxon>
        <taxon>Coscinodiscophyceae</taxon>
        <taxon>Thalassiosirophycidae</taxon>
        <taxon>Thalassiosirales</taxon>
        <taxon>Thalassiosiraceae</taxon>
        <taxon>Thalassiosira</taxon>
    </lineage>
</organism>